<evidence type="ECO:0000313" key="2">
    <source>
        <dbReference type="Proteomes" id="UP001280121"/>
    </source>
</evidence>
<dbReference type="AlphaFoldDB" id="A0AAD9TU77"/>
<accession>A0AAD9TU77</accession>
<reference evidence="1" key="1">
    <citation type="journal article" date="2023" name="Plant J.">
        <title>Genome sequences and population genomics provide insights into the demographic history, inbreeding, and mutation load of two 'living fossil' tree species of Dipteronia.</title>
        <authorList>
            <person name="Feng Y."/>
            <person name="Comes H.P."/>
            <person name="Chen J."/>
            <person name="Zhu S."/>
            <person name="Lu R."/>
            <person name="Zhang X."/>
            <person name="Li P."/>
            <person name="Qiu J."/>
            <person name="Olsen K.M."/>
            <person name="Qiu Y."/>
        </authorList>
    </citation>
    <scope>NUCLEOTIDE SEQUENCE</scope>
    <source>
        <strain evidence="1">KIB01</strain>
    </source>
</reference>
<dbReference type="Proteomes" id="UP001280121">
    <property type="component" value="Unassembled WGS sequence"/>
</dbReference>
<dbReference type="EMBL" id="JANJYI010000007">
    <property type="protein sequence ID" value="KAK2642281.1"/>
    <property type="molecule type" value="Genomic_DNA"/>
</dbReference>
<comment type="caution">
    <text evidence="1">The sequence shown here is derived from an EMBL/GenBank/DDBJ whole genome shotgun (WGS) entry which is preliminary data.</text>
</comment>
<sequence>MVTSITSIGDQSWLTDTGANAHVTGNATNLASSKEYHGACNVDGVIGGAV</sequence>
<gene>
    <name evidence="1" type="ORF">Ddye_024044</name>
</gene>
<organism evidence="1 2">
    <name type="scientific">Dipteronia dyeriana</name>
    <dbReference type="NCBI Taxonomy" id="168575"/>
    <lineage>
        <taxon>Eukaryota</taxon>
        <taxon>Viridiplantae</taxon>
        <taxon>Streptophyta</taxon>
        <taxon>Embryophyta</taxon>
        <taxon>Tracheophyta</taxon>
        <taxon>Spermatophyta</taxon>
        <taxon>Magnoliopsida</taxon>
        <taxon>eudicotyledons</taxon>
        <taxon>Gunneridae</taxon>
        <taxon>Pentapetalae</taxon>
        <taxon>rosids</taxon>
        <taxon>malvids</taxon>
        <taxon>Sapindales</taxon>
        <taxon>Sapindaceae</taxon>
        <taxon>Hippocastanoideae</taxon>
        <taxon>Acereae</taxon>
        <taxon>Dipteronia</taxon>
    </lineage>
</organism>
<keyword evidence="2" id="KW-1185">Reference proteome</keyword>
<protein>
    <submittedName>
        <fullName evidence="1">Uncharacterized protein</fullName>
    </submittedName>
</protein>
<name>A0AAD9TU77_9ROSI</name>
<proteinExistence type="predicted"/>
<evidence type="ECO:0000313" key="1">
    <source>
        <dbReference type="EMBL" id="KAK2642281.1"/>
    </source>
</evidence>